<protein>
    <submittedName>
        <fullName evidence="1">MaoC family dehydratase</fullName>
    </submittedName>
</protein>
<name>A0A9X2HT47_9SPHN</name>
<dbReference type="InterPro" id="IPR048274">
    <property type="entry name" value="MC_hydratase"/>
</dbReference>
<dbReference type="AlphaFoldDB" id="A0A9X2HT47"/>
<accession>A0A9X2HT47</accession>
<dbReference type="SUPFAM" id="SSF54637">
    <property type="entry name" value="Thioesterase/thiol ester dehydrase-isomerase"/>
    <property type="match status" value="1"/>
</dbReference>
<sequence>MTTAKLTSPDSYFEDFSPGQRMRHVRGKTIGENETVILAHLTMNTAQGHFNAHNMAVSKFGRRITYGGVTASIVVGLASEDTSENALADVALDKLRLKTPVVEGDTLYSATEVLSCSSSDRPDAGLVTFKHYGFNQRDELVCEVERTVLIRNRPATA</sequence>
<dbReference type="Gene3D" id="3.10.129.10">
    <property type="entry name" value="Hotdog Thioesterase"/>
    <property type="match status" value="1"/>
</dbReference>
<dbReference type="EMBL" id="JAMLDX010000010">
    <property type="protein sequence ID" value="MCP3731430.1"/>
    <property type="molecule type" value="Genomic_DNA"/>
</dbReference>
<proteinExistence type="predicted"/>
<dbReference type="InterPro" id="IPR029069">
    <property type="entry name" value="HotDog_dom_sf"/>
</dbReference>
<evidence type="ECO:0000313" key="1">
    <source>
        <dbReference type="EMBL" id="MCP3731430.1"/>
    </source>
</evidence>
<keyword evidence="2" id="KW-1185">Reference proteome</keyword>
<dbReference type="Pfam" id="PF19315">
    <property type="entry name" value="MC_hydratase"/>
    <property type="match status" value="1"/>
</dbReference>
<dbReference type="RefSeq" id="WP_254294049.1">
    <property type="nucleotide sequence ID" value="NZ_JAMLDX010000010.1"/>
</dbReference>
<organism evidence="1 2">
    <name type="scientific">Sphingomonas tagetis</name>
    <dbReference type="NCBI Taxonomy" id="2949092"/>
    <lineage>
        <taxon>Bacteria</taxon>
        <taxon>Pseudomonadati</taxon>
        <taxon>Pseudomonadota</taxon>
        <taxon>Alphaproteobacteria</taxon>
        <taxon>Sphingomonadales</taxon>
        <taxon>Sphingomonadaceae</taxon>
        <taxon>Sphingomonas</taxon>
    </lineage>
</organism>
<evidence type="ECO:0000313" key="2">
    <source>
        <dbReference type="Proteomes" id="UP001139451"/>
    </source>
</evidence>
<dbReference type="GO" id="GO:0016829">
    <property type="term" value="F:lyase activity"/>
    <property type="evidence" value="ECO:0007669"/>
    <property type="project" value="InterPro"/>
</dbReference>
<dbReference type="PANTHER" id="PTHR43664">
    <property type="entry name" value="MONOAMINE OXIDASE-RELATED"/>
    <property type="match status" value="1"/>
</dbReference>
<gene>
    <name evidence="1" type="ORF">M9978_13450</name>
</gene>
<reference evidence="1" key="1">
    <citation type="submission" date="2022-05" db="EMBL/GenBank/DDBJ databases">
        <title>Sphingomonas sp. strain MG17 Genome sequencing and assembly.</title>
        <authorList>
            <person name="Kim I."/>
        </authorList>
    </citation>
    <scope>NUCLEOTIDE SEQUENCE</scope>
    <source>
        <strain evidence="1">MG17</strain>
    </source>
</reference>
<dbReference type="Proteomes" id="UP001139451">
    <property type="component" value="Unassembled WGS sequence"/>
</dbReference>
<dbReference type="InterPro" id="IPR052342">
    <property type="entry name" value="MCH/BMMD"/>
</dbReference>
<dbReference type="PANTHER" id="PTHR43664:SF1">
    <property type="entry name" value="BETA-METHYLMALYL-COA DEHYDRATASE"/>
    <property type="match status" value="1"/>
</dbReference>
<comment type="caution">
    <text evidence="1">The sequence shown here is derived from an EMBL/GenBank/DDBJ whole genome shotgun (WGS) entry which is preliminary data.</text>
</comment>
<dbReference type="CDD" id="cd03451">
    <property type="entry name" value="FkbR2"/>
    <property type="match status" value="1"/>
</dbReference>